<evidence type="ECO:0000256" key="3">
    <source>
        <dbReference type="ARBA" id="ARBA00023136"/>
    </source>
</evidence>
<comment type="caution">
    <text evidence="7">The sequence shown here is derived from an EMBL/GenBank/DDBJ whole genome shotgun (WGS) entry which is preliminary data.</text>
</comment>
<reference evidence="7" key="1">
    <citation type="submission" date="2022-06" db="EMBL/GenBank/DDBJ databases">
        <title>Aeoliella straminimaris, a novel planctomycete from sediments.</title>
        <authorList>
            <person name="Vitorino I.R."/>
            <person name="Lage O.M."/>
        </authorList>
    </citation>
    <scope>NUCLEOTIDE SEQUENCE</scope>
    <source>
        <strain evidence="7">ICT_H6.2</strain>
    </source>
</reference>
<evidence type="ECO:0000256" key="2">
    <source>
        <dbReference type="ARBA" id="ARBA00022729"/>
    </source>
</evidence>
<dbReference type="EMBL" id="JAMXLR010000092">
    <property type="protein sequence ID" value="MCO6047561.1"/>
    <property type="molecule type" value="Genomic_DNA"/>
</dbReference>
<evidence type="ECO:0000259" key="6">
    <source>
        <dbReference type="Pfam" id="PF03958"/>
    </source>
</evidence>
<dbReference type="Pfam" id="PF03958">
    <property type="entry name" value="Secretin_N"/>
    <property type="match status" value="2"/>
</dbReference>
<evidence type="ECO:0000313" key="7">
    <source>
        <dbReference type="EMBL" id="MCO6047561.1"/>
    </source>
</evidence>
<feature type="chain" id="PRO_5040779959" description="NolW-like domain-containing protein" evidence="5">
    <location>
        <begin position="32"/>
        <end position="987"/>
    </location>
</feature>
<feature type="region of interest" description="Disordered" evidence="4">
    <location>
        <begin position="46"/>
        <end position="120"/>
    </location>
</feature>
<dbReference type="GO" id="GO:0016020">
    <property type="term" value="C:membrane"/>
    <property type="evidence" value="ECO:0007669"/>
    <property type="project" value="UniProtKB-SubCell"/>
</dbReference>
<feature type="region of interest" description="Disordered" evidence="4">
    <location>
        <begin position="603"/>
        <end position="667"/>
    </location>
</feature>
<dbReference type="InterPro" id="IPR005644">
    <property type="entry name" value="NolW-like"/>
</dbReference>
<feature type="compositionally biased region" description="Low complexity" evidence="4">
    <location>
        <begin position="957"/>
        <end position="970"/>
    </location>
</feature>
<dbReference type="InterPro" id="IPR050810">
    <property type="entry name" value="Bact_Secretion_Sys_Channel"/>
</dbReference>
<evidence type="ECO:0000256" key="1">
    <source>
        <dbReference type="ARBA" id="ARBA00004370"/>
    </source>
</evidence>
<dbReference type="Proteomes" id="UP001155241">
    <property type="component" value="Unassembled WGS sequence"/>
</dbReference>
<accession>A0A9X2JJ73</accession>
<name>A0A9X2JJ73_9BACT</name>
<dbReference type="Gene3D" id="3.55.50.30">
    <property type="match status" value="1"/>
</dbReference>
<organism evidence="7 8">
    <name type="scientific">Aeoliella straminimaris</name>
    <dbReference type="NCBI Taxonomy" id="2954799"/>
    <lineage>
        <taxon>Bacteria</taxon>
        <taxon>Pseudomonadati</taxon>
        <taxon>Planctomycetota</taxon>
        <taxon>Planctomycetia</taxon>
        <taxon>Pirellulales</taxon>
        <taxon>Lacipirellulaceae</taxon>
        <taxon>Aeoliella</taxon>
    </lineage>
</organism>
<dbReference type="GO" id="GO:0015627">
    <property type="term" value="C:type II protein secretion system complex"/>
    <property type="evidence" value="ECO:0007669"/>
    <property type="project" value="TreeGrafter"/>
</dbReference>
<dbReference type="PANTHER" id="PTHR30332">
    <property type="entry name" value="PROBABLE GENERAL SECRETION PATHWAY PROTEIN D"/>
    <property type="match status" value="1"/>
</dbReference>
<feature type="domain" description="NolW-like" evidence="6">
    <location>
        <begin position="412"/>
        <end position="472"/>
    </location>
</feature>
<keyword evidence="8" id="KW-1185">Reference proteome</keyword>
<keyword evidence="2 5" id="KW-0732">Signal</keyword>
<dbReference type="GO" id="GO:0009306">
    <property type="term" value="P:protein secretion"/>
    <property type="evidence" value="ECO:0007669"/>
    <property type="project" value="TreeGrafter"/>
</dbReference>
<dbReference type="RefSeq" id="WP_252855671.1">
    <property type="nucleotide sequence ID" value="NZ_JAMXLR010000092.1"/>
</dbReference>
<feature type="compositionally biased region" description="Basic and acidic residues" evidence="4">
    <location>
        <begin position="83"/>
        <end position="100"/>
    </location>
</feature>
<dbReference type="AlphaFoldDB" id="A0A9X2JJ73"/>
<dbReference type="Gene3D" id="3.30.1370.120">
    <property type="match status" value="3"/>
</dbReference>
<keyword evidence="3" id="KW-0472">Membrane</keyword>
<dbReference type="PANTHER" id="PTHR30332:SF24">
    <property type="entry name" value="SECRETIN GSPD-RELATED"/>
    <property type="match status" value="1"/>
</dbReference>
<gene>
    <name evidence="7" type="ORF">NG895_26960</name>
</gene>
<sequence length="987" mass="109147">MLSICRWLVVRKFAALLLPAVALLSAGRVWSQQPVVGSVDFAPAAGQPGIQPTGGPQPGVVVTPQPGGQTPPNQQAEQGNPETKPEEADKEKKDEPKEEPSDSVTPPEKPPTVADPKELEAKPDASGLVTFSFNGQYWPDVLQWLANVSDCNLSWTELPKGYLNLSTQRPYTLPEARNLINQQLHARGYTMILTGEVLSVFKIDKLDPSLIPRVEEEDLYDLQPYDYVKITFMLPEGVEVAAAAEDIKKAASEHAKVIPLPATRRVLMISTVASARLVSSILNEERLAADGQVVPVEMVLKHRRAEKIIDILYVVLGLDPASRPSQQELAVQQQKMQLLQQMQGAGKDVSKMLQKEGPQVYLAYNSHRNSVLINAPPMELKKIRRTVELLDVPAGGEPVDVAALAGHRVPKSYKLETIDPRTLQSTLEEIGDLSPLTELRADSRADILFARATENDHEKIARMIEQLDEAGMETMIFTLRKHPADAVAGTLRTMFAPKKEDDDRNSRYRSWDPWGYNPYRQEEEKPPTDVRIDADIENNRLIVRATPEQLEQVRDFLLKLGEPLDQADAGERIRVVEALPPEETARLLQEIRRLWPQTGKNQLLIEGPTGATGIRQREQEPAKSTVPTDRETRAQSSGSKVFQFAVEKSSAEEPAEQPTSNAPPVTVKIAPDGRLVLSSDDTEALNRLEELIESAMPPQERFRIIPVKYVRAHTIYMTLDKLYEEEIKGDDTEGYFDTYIWEYIPGKSKSTSPQMSQRRKLQLDWDPTSNTILVANASPSQLREIELLVKAYDQPSDDDATTRRTAAIKLRYSRAKVVAAALKEVYRDLLSSRDKEFETEDKKGASSTKETTTIIRYGQQNSGGDTAKRPTPVKVGFQGALSVGVDEISNTVIISVQEELFESVLQIVNSLDEAAKPDMAVSVHTVNSGVSTEALQKALAEAFGTPWVGGKPEKQEQPAQQQPGNGQKQRGPGGPQPGGQPAVQPSG</sequence>
<comment type="subcellular location">
    <subcellularLocation>
        <location evidence="1">Membrane</location>
    </subcellularLocation>
</comment>
<evidence type="ECO:0000256" key="4">
    <source>
        <dbReference type="SAM" id="MobiDB-lite"/>
    </source>
</evidence>
<dbReference type="InterPro" id="IPR038591">
    <property type="entry name" value="NolW-like_sf"/>
</dbReference>
<feature type="compositionally biased region" description="Low complexity" evidence="4">
    <location>
        <begin position="46"/>
        <end position="75"/>
    </location>
</feature>
<feature type="signal peptide" evidence="5">
    <location>
        <begin position="1"/>
        <end position="31"/>
    </location>
</feature>
<evidence type="ECO:0000313" key="8">
    <source>
        <dbReference type="Proteomes" id="UP001155241"/>
    </source>
</evidence>
<proteinExistence type="predicted"/>
<feature type="domain" description="NolW-like" evidence="6">
    <location>
        <begin position="475"/>
        <end position="563"/>
    </location>
</feature>
<feature type="region of interest" description="Disordered" evidence="4">
    <location>
        <begin position="945"/>
        <end position="987"/>
    </location>
</feature>
<protein>
    <recommendedName>
        <fullName evidence="6">NolW-like domain-containing protein</fullName>
    </recommendedName>
</protein>
<evidence type="ECO:0000256" key="5">
    <source>
        <dbReference type="SAM" id="SignalP"/>
    </source>
</evidence>